<dbReference type="Proteomes" id="UP000288805">
    <property type="component" value="Unassembled WGS sequence"/>
</dbReference>
<proteinExistence type="predicted"/>
<organism evidence="1 2">
    <name type="scientific">Vitis vinifera</name>
    <name type="common">Grape</name>
    <dbReference type="NCBI Taxonomy" id="29760"/>
    <lineage>
        <taxon>Eukaryota</taxon>
        <taxon>Viridiplantae</taxon>
        <taxon>Streptophyta</taxon>
        <taxon>Embryophyta</taxon>
        <taxon>Tracheophyta</taxon>
        <taxon>Spermatophyta</taxon>
        <taxon>Magnoliopsida</taxon>
        <taxon>eudicotyledons</taxon>
        <taxon>Gunneridae</taxon>
        <taxon>Pentapetalae</taxon>
        <taxon>rosids</taxon>
        <taxon>Vitales</taxon>
        <taxon>Vitaceae</taxon>
        <taxon>Viteae</taxon>
        <taxon>Vitis</taxon>
    </lineage>
</organism>
<dbReference type="AlphaFoldDB" id="A0A438G7A6"/>
<comment type="caution">
    <text evidence="1">The sequence shown here is derived from an EMBL/GenBank/DDBJ whole genome shotgun (WGS) entry which is preliminary data.</text>
</comment>
<evidence type="ECO:0000313" key="2">
    <source>
        <dbReference type="Proteomes" id="UP000288805"/>
    </source>
</evidence>
<name>A0A438G7A6_VITVI</name>
<reference evidence="1 2" key="1">
    <citation type="journal article" date="2018" name="PLoS Genet.">
        <title>Population sequencing reveals clonal diversity and ancestral inbreeding in the grapevine cultivar Chardonnay.</title>
        <authorList>
            <person name="Roach M.J."/>
            <person name="Johnson D.L."/>
            <person name="Bohlmann J."/>
            <person name="van Vuuren H.J."/>
            <person name="Jones S.J."/>
            <person name="Pretorius I.S."/>
            <person name="Schmidt S.A."/>
            <person name="Borneman A.R."/>
        </authorList>
    </citation>
    <scope>NUCLEOTIDE SEQUENCE [LARGE SCALE GENOMIC DNA]</scope>
    <source>
        <strain evidence="2">cv. Chardonnay</strain>
        <tissue evidence="1">Leaf</tissue>
    </source>
</reference>
<evidence type="ECO:0000313" key="1">
    <source>
        <dbReference type="EMBL" id="RVW68096.1"/>
    </source>
</evidence>
<dbReference type="EMBL" id="QGNW01000550">
    <property type="protein sequence ID" value="RVW68096.1"/>
    <property type="molecule type" value="Genomic_DNA"/>
</dbReference>
<evidence type="ECO:0008006" key="3">
    <source>
        <dbReference type="Google" id="ProtNLM"/>
    </source>
</evidence>
<gene>
    <name evidence="1" type="ORF">CK203_062205</name>
</gene>
<protein>
    <recommendedName>
        <fullName evidence="3">DUF4283 domain-containing protein</fullName>
    </recommendedName>
</protein>
<sequence length="504" mass="57005">MCLGRSLRGSFGKKQRKFRLECRANEMSRFIHALWLTRKKNYCLVFLEGKGFLGGWATLAEKLHSLGVMTREEPKESLIPLGQRAELGLLRGRRKSPLRSCEIESEMVRGSNVAITWGKGCAEQKEVVGPVFSWEMGKPSVSRLVYFGELGKISLEPQRKGASLSQNFSETKGLREAKLLVGGSWLFLLCYLAVVGGATMGVGSCSGAQKWGGKGVGDGSEADGFGFLCKDLGAGEEVIDDLLERAIQEVLEEGEEAGTISWSSSCLAKFSRCIGMPTEGFKGEILTLLKRLKERKDRRGSWMEEKRRGATFSSLGEDSNVFLECKRANDNDKRKESRSQLKSREIWTQGVLLEGREFEFRHERFFEVIKDLELEDMPLLGAPFTWSGGCVLLRPMSDHFSILLDGGGLRRSPSLFRFENMWLKVEGFKDLLKSWWEGDNFSGSLGFILAAKLKALKSKLKEWNRDVFGRVEARKDLALNQVDYWMLRKRLAPFLWRSWKLEKK</sequence>
<accession>A0A438G7A6</accession>